<name>A0A383AW09_9ZZZZ</name>
<dbReference type="AlphaFoldDB" id="A0A383AW09"/>
<accession>A0A383AW09</accession>
<dbReference type="EMBL" id="UINC01195332">
    <property type="protein sequence ID" value="SVE11844.1"/>
    <property type="molecule type" value="Genomic_DNA"/>
</dbReference>
<sequence length="40" mass="4334">ERLMAEPIKVPVKFMDSADNPHDTKLGAVATTVALPGRWA</sequence>
<proteinExistence type="predicted"/>
<protein>
    <submittedName>
        <fullName evidence="1">Uncharacterized protein</fullName>
    </submittedName>
</protein>
<reference evidence="1" key="1">
    <citation type="submission" date="2018-05" db="EMBL/GenBank/DDBJ databases">
        <authorList>
            <person name="Lanie J.A."/>
            <person name="Ng W.-L."/>
            <person name="Kazmierczak K.M."/>
            <person name="Andrzejewski T.M."/>
            <person name="Davidsen T.M."/>
            <person name="Wayne K.J."/>
            <person name="Tettelin H."/>
            <person name="Glass J.I."/>
            <person name="Rusch D."/>
            <person name="Podicherti R."/>
            <person name="Tsui H.-C.T."/>
            <person name="Winkler M.E."/>
        </authorList>
    </citation>
    <scope>NUCLEOTIDE SEQUENCE</scope>
</reference>
<feature type="non-terminal residue" evidence="1">
    <location>
        <position position="1"/>
    </location>
</feature>
<evidence type="ECO:0000313" key="1">
    <source>
        <dbReference type="EMBL" id="SVE11844.1"/>
    </source>
</evidence>
<gene>
    <name evidence="1" type="ORF">METZ01_LOCUS464698</name>
</gene>
<organism evidence="1">
    <name type="scientific">marine metagenome</name>
    <dbReference type="NCBI Taxonomy" id="408172"/>
    <lineage>
        <taxon>unclassified sequences</taxon>
        <taxon>metagenomes</taxon>
        <taxon>ecological metagenomes</taxon>
    </lineage>
</organism>